<feature type="compositionally biased region" description="Polar residues" evidence="1">
    <location>
        <begin position="956"/>
        <end position="974"/>
    </location>
</feature>
<organism evidence="3 4">
    <name type="scientific">Trichocoleus desertorum GB2-A4</name>
    <dbReference type="NCBI Taxonomy" id="2933944"/>
    <lineage>
        <taxon>Bacteria</taxon>
        <taxon>Bacillati</taxon>
        <taxon>Cyanobacteriota</taxon>
        <taxon>Cyanophyceae</taxon>
        <taxon>Leptolyngbyales</taxon>
        <taxon>Trichocoleusaceae</taxon>
        <taxon>Trichocoleus</taxon>
    </lineage>
</organism>
<sequence>MRLESLEQKCESQTIDSRLINELHYGSAIALDLIELNFKRVEGALAYDYLLYSSKLKRTNTGRLTAQWLKRYQHIEDGGWWVSTEADPLWGAFKPDTPFVNPDTGKLIKYEHPPAIETTTFRLSVPMRIWWMVAERHGLSLSLEDRAGGFWEWVKAHPELPILLAEGAKKAATLLSAGYVAIALPGIFSGRRVLRDESGKAWDEFLIPDLQAFAVSGRTISFCFDADRKPKTIKNVNLAIIKTGRLIARCGCTVKVVCLPLLSGFDKIGVDDFIVAQSAEAFEQIYQQASSLAGFEWRIRQARELTCQPWQVLNIPDLSKASLDIPDHGIIALKSGKGTGKTKAIGAAVARSGALLLLTHRIALGRNLSGRIGCDWKSDIDRANGEFLSDSGYTARIGLCVDSLLAINPQKFVGCDLVVDEAEQVLRHLLTSSTCNQEGKRPALLARLTDLVKVARRVILADADISDRSINYFKALRGENTPLYLIRNDYKSNGYPVRFIEAAKDDAVITELLADVKAGHRIFVAIDAKSGSKAIAKLIADLQAVRPGIRVMLVNSETSGDEPQTKLIQHINERVRDYDVLIVTPSLSTGASIEVEHFDKVYGIFFGVLSDSDIAQFLARVRSNVPRTVWCEKTGKNFSNVSKSEYPFLLKEALRLRWHREAELLRTSLGCPDTLSASTFEIEWDVNPHIKLWSEIAADINTSMWNLRENVLERLLSEGNQVEVVSAGDDLDGGSLMKEARKQVEAERCVAIAGARLLDQSERAALESKEALAYEDSLALEKTRLSEFYCVNEVAPSLVEMDQEGRLRMQLLELEGLLYGTAAERDLKALEKQFKWKKGVLPFDQLYNEMRRHARERLGLKEFLDPTREWAVAEFKSLGEKVRGAGKQIPESLGFNPSKMDDASIFQRLMQQLGVSVSNRRQGPRGQQIKLYRIDKEKWDELQAILERRAERRSQAEGNSRHATVVNPSTTGISSAPGKMPSDGSLNSADPTVVTPTPASEMYHSDTVTTPVVNPPLYKKTNGVNYQDCDDQQTPTNQTSTSIYKGAWVSWSGHIGAWLVEDVEGAIAKVRQPSSPFQMSWPAPLNELIKI</sequence>
<evidence type="ECO:0000259" key="2">
    <source>
        <dbReference type="Pfam" id="PF12965"/>
    </source>
</evidence>
<protein>
    <submittedName>
        <fullName evidence="3">DUF3854 domain-containing protein</fullName>
    </submittedName>
</protein>
<dbReference type="Proteomes" id="UP001464891">
    <property type="component" value="Unassembled WGS sequence"/>
</dbReference>
<dbReference type="InterPro" id="IPR024385">
    <property type="entry name" value="DUF3854"/>
</dbReference>
<dbReference type="EMBL" id="JAMPKM010000035">
    <property type="protein sequence ID" value="MEP0820594.1"/>
    <property type="molecule type" value="Genomic_DNA"/>
</dbReference>
<evidence type="ECO:0000256" key="1">
    <source>
        <dbReference type="SAM" id="MobiDB-lite"/>
    </source>
</evidence>
<feature type="region of interest" description="Disordered" evidence="1">
    <location>
        <begin position="997"/>
        <end position="1016"/>
    </location>
</feature>
<comment type="caution">
    <text evidence="3">The sequence shown here is derived from an EMBL/GenBank/DDBJ whole genome shotgun (WGS) entry which is preliminary data.</text>
</comment>
<proteinExistence type="predicted"/>
<name>A0ABV0JG33_9CYAN</name>
<dbReference type="InterPro" id="IPR049996">
    <property type="entry name" value="Slr7037-like"/>
</dbReference>
<reference evidence="3 4" key="1">
    <citation type="submission" date="2022-04" db="EMBL/GenBank/DDBJ databases">
        <title>Positive selection, recombination, and allopatry shape intraspecific diversity of widespread and dominant cyanobacteria.</title>
        <authorList>
            <person name="Wei J."/>
            <person name="Shu W."/>
            <person name="Hu C."/>
        </authorList>
    </citation>
    <scope>NUCLEOTIDE SEQUENCE [LARGE SCALE GENOMIC DNA]</scope>
    <source>
        <strain evidence="3 4">GB2-A4</strain>
    </source>
</reference>
<dbReference type="RefSeq" id="WP_190443571.1">
    <property type="nucleotide sequence ID" value="NZ_JAMPKM010000035.1"/>
</dbReference>
<dbReference type="PANTHER" id="PTHR34985:SF1">
    <property type="entry name" value="SLR0554 PROTEIN"/>
    <property type="match status" value="1"/>
</dbReference>
<dbReference type="CDD" id="cd01029">
    <property type="entry name" value="TOPRIM_primases"/>
    <property type="match status" value="1"/>
</dbReference>
<dbReference type="PANTHER" id="PTHR34985">
    <property type="entry name" value="SLR0554 PROTEIN"/>
    <property type="match status" value="1"/>
</dbReference>
<keyword evidence="4" id="KW-1185">Reference proteome</keyword>
<feature type="domain" description="DUF3854" evidence="2">
    <location>
        <begin position="150"/>
        <end position="280"/>
    </location>
</feature>
<dbReference type="InterPro" id="IPR034154">
    <property type="entry name" value="TOPRIM_DnaG/twinkle"/>
</dbReference>
<dbReference type="NCBIfam" id="NF042913">
    <property type="entry name" value="CyRepA1"/>
    <property type="match status" value="1"/>
</dbReference>
<dbReference type="Pfam" id="PF12965">
    <property type="entry name" value="DUF3854"/>
    <property type="match status" value="1"/>
</dbReference>
<evidence type="ECO:0000313" key="4">
    <source>
        <dbReference type="Proteomes" id="UP001464891"/>
    </source>
</evidence>
<feature type="region of interest" description="Disordered" evidence="1">
    <location>
        <begin position="951"/>
        <end position="989"/>
    </location>
</feature>
<accession>A0ABV0JG33</accession>
<evidence type="ECO:0000313" key="3">
    <source>
        <dbReference type="EMBL" id="MEP0820594.1"/>
    </source>
</evidence>
<gene>
    <name evidence="3" type="ORF">NC998_26240</name>
</gene>